<dbReference type="Ensembl" id="ENSHHUT00000085073.1">
    <property type="protein sequence ID" value="ENSHHUP00000082466.1"/>
    <property type="gene ID" value="ENSHHUG00000047902.1"/>
</dbReference>
<feature type="compositionally biased region" description="Basic and acidic residues" evidence="2">
    <location>
        <begin position="373"/>
        <end position="388"/>
    </location>
</feature>
<evidence type="ECO:0000256" key="1">
    <source>
        <dbReference type="ARBA" id="ARBA00007218"/>
    </source>
</evidence>
<feature type="compositionally biased region" description="Low complexity" evidence="2">
    <location>
        <begin position="421"/>
        <end position="445"/>
    </location>
</feature>
<accession>A0A4W5QXK6</accession>
<feature type="compositionally biased region" description="Basic and acidic residues" evidence="2">
    <location>
        <begin position="324"/>
        <end position="333"/>
    </location>
</feature>
<sequence length="454" mass="48985">MNLSGYICPAPSLSFLPKHGWGGGFIVSTVDYCYCLCFLRYQGPLLEDGALEAAVSGGAAAPEFTKVCAWIVSELKLYCQLEENVHATNCPSEAEGFQLEMSGLLSELACPYNVLTTGDVTQRLLNKTNCLLLITFLISELEASRMILVNKPQKTAQEAGGSVVFMELKGICVSLGMSKPPANITMFQFFSGIEKKLKEALAKVPSTHVGGPLMKKALGPVHFEKIEAINQALVNEYEVRRKMLLKRLDVTVQSFGWSDKAKKHAEKLANVYPPLRSTLATKSKVSVAHLFAAREDLSKIMRTSSGRIRERTACAINKVLMGRVPDRGGRPTEIEAPPPEMPTWQKRQDGPQGGGHYGGGGRGGGRGGGGYQHDNHNQDGGRHQDRGGRGGRGGRGRGDSRGRGDGRGRGQGGGWGGRGGQNSNQGGQFEQFFQQGGQQYNQAGFSQGSKNYTS</sequence>
<dbReference type="STRING" id="62062.ENSHHUP00000082466"/>
<name>A0A4W5QXK6_9TELE</name>
<reference evidence="3" key="3">
    <citation type="submission" date="2025-09" db="UniProtKB">
        <authorList>
            <consortium name="Ensembl"/>
        </authorList>
    </citation>
    <scope>IDENTIFICATION</scope>
</reference>
<feature type="compositionally biased region" description="Gly residues" evidence="2">
    <location>
        <begin position="409"/>
        <end position="420"/>
    </location>
</feature>
<evidence type="ECO:0000256" key="2">
    <source>
        <dbReference type="SAM" id="MobiDB-lite"/>
    </source>
</evidence>
<keyword evidence="4" id="KW-1185">Reference proteome</keyword>
<dbReference type="Pfam" id="PF10239">
    <property type="entry name" value="DUF2465"/>
    <property type="match status" value="1"/>
</dbReference>
<dbReference type="PANTHER" id="PTHR31353:SF9">
    <property type="entry name" value="PROTEIN FAM98A"/>
    <property type="match status" value="1"/>
</dbReference>
<feature type="region of interest" description="Disordered" evidence="2">
    <location>
        <begin position="322"/>
        <end position="454"/>
    </location>
</feature>
<feature type="compositionally biased region" description="Gly residues" evidence="2">
    <location>
        <begin position="351"/>
        <end position="371"/>
    </location>
</feature>
<dbReference type="Proteomes" id="UP000314982">
    <property type="component" value="Unassembled WGS sequence"/>
</dbReference>
<protein>
    <submittedName>
        <fullName evidence="3">Family with sequence similarity 98 member A</fullName>
    </submittedName>
</protein>
<evidence type="ECO:0000313" key="3">
    <source>
        <dbReference type="Ensembl" id="ENSHHUP00000082466.1"/>
    </source>
</evidence>
<reference evidence="3" key="2">
    <citation type="submission" date="2025-08" db="UniProtKB">
        <authorList>
            <consortium name="Ensembl"/>
        </authorList>
    </citation>
    <scope>IDENTIFICATION</scope>
</reference>
<organism evidence="3 4">
    <name type="scientific">Hucho hucho</name>
    <name type="common">huchen</name>
    <dbReference type="NCBI Taxonomy" id="62062"/>
    <lineage>
        <taxon>Eukaryota</taxon>
        <taxon>Metazoa</taxon>
        <taxon>Chordata</taxon>
        <taxon>Craniata</taxon>
        <taxon>Vertebrata</taxon>
        <taxon>Euteleostomi</taxon>
        <taxon>Actinopterygii</taxon>
        <taxon>Neopterygii</taxon>
        <taxon>Teleostei</taxon>
        <taxon>Protacanthopterygii</taxon>
        <taxon>Salmoniformes</taxon>
        <taxon>Salmonidae</taxon>
        <taxon>Salmoninae</taxon>
        <taxon>Hucho</taxon>
    </lineage>
</organism>
<dbReference type="AlphaFoldDB" id="A0A4W5QXK6"/>
<feature type="compositionally biased region" description="Basic and acidic residues" evidence="2">
    <location>
        <begin position="396"/>
        <end position="408"/>
    </location>
</feature>
<dbReference type="GO" id="GO:0072669">
    <property type="term" value="C:tRNA-splicing ligase complex"/>
    <property type="evidence" value="ECO:0007669"/>
    <property type="project" value="TreeGrafter"/>
</dbReference>
<reference evidence="4" key="1">
    <citation type="submission" date="2018-06" db="EMBL/GenBank/DDBJ databases">
        <title>Genome assembly of Danube salmon.</title>
        <authorList>
            <person name="Macqueen D.J."/>
            <person name="Gundappa M.K."/>
        </authorList>
    </citation>
    <scope>NUCLEOTIDE SEQUENCE [LARGE SCALE GENOMIC DNA]</scope>
</reference>
<comment type="similarity">
    <text evidence="1">Belongs to the FAM98 family.</text>
</comment>
<evidence type="ECO:0000313" key="4">
    <source>
        <dbReference type="Proteomes" id="UP000314982"/>
    </source>
</evidence>
<proteinExistence type="inferred from homology"/>
<dbReference type="GeneTree" id="ENSGT00440000037341"/>
<dbReference type="PANTHER" id="PTHR31353">
    <property type="entry name" value="FAM98"/>
    <property type="match status" value="1"/>
</dbReference>
<dbReference type="InterPro" id="IPR018797">
    <property type="entry name" value="FAM98"/>
</dbReference>